<dbReference type="GO" id="GO:0004497">
    <property type="term" value="F:monooxygenase activity"/>
    <property type="evidence" value="ECO:0007669"/>
    <property type="project" value="UniProtKB-KW"/>
</dbReference>
<comment type="similarity">
    <text evidence="2 8">Belongs to the cytochrome P450 family.</text>
</comment>
<keyword evidence="5 8" id="KW-0560">Oxidoreductase</keyword>
<evidence type="ECO:0000256" key="8">
    <source>
        <dbReference type="RuleBase" id="RU000461"/>
    </source>
</evidence>
<dbReference type="InterPro" id="IPR017972">
    <property type="entry name" value="Cyt_P450_CS"/>
</dbReference>
<evidence type="ECO:0000256" key="1">
    <source>
        <dbReference type="ARBA" id="ARBA00001971"/>
    </source>
</evidence>
<dbReference type="InterPro" id="IPR001128">
    <property type="entry name" value="Cyt_P450"/>
</dbReference>
<dbReference type="InterPro" id="IPR050479">
    <property type="entry name" value="CYP11_CYP27_families"/>
</dbReference>
<proteinExistence type="inferred from homology"/>
<dbReference type="PROSITE" id="PS00086">
    <property type="entry name" value="CYTOCHROME_P450"/>
    <property type="match status" value="1"/>
</dbReference>
<dbReference type="GO" id="GO:0016705">
    <property type="term" value="F:oxidoreductase activity, acting on paired donors, with incorporation or reduction of molecular oxygen"/>
    <property type="evidence" value="ECO:0007669"/>
    <property type="project" value="InterPro"/>
</dbReference>
<evidence type="ECO:0000256" key="2">
    <source>
        <dbReference type="ARBA" id="ARBA00010617"/>
    </source>
</evidence>
<evidence type="ECO:0000313" key="10">
    <source>
        <dbReference type="Proteomes" id="UP000719412"/>
    </source>
</evidence>
<accession>A0A8J6HKH3</accession>
<comment type="cofactor">
    <cofactor evidence="1">
        <name>heme</name>
        <dbReference type="ChEBI" id="CHEBI:30413"/>
    </cofactor>
</comment>
<keyword evidence="3 8" id="KW-0349">Heme</keyword>
<dbReference type="PANTHER" id="PTHR24279">
    <property type="entry name" value="CYTOCHROME P450"/>
    <property type="match status" value="1"/>
</dbReference>
<keyword evidence="6 8" id="KW-0408">Iron</keyword>
<dbReference type="Pfam" id="PF00067">
    <property type="entry name" value="p450"/>
    <property type="match status" value="1"/>
</dbReference>
<evidence type="ECO:0000256" key="5">
    <source>
        <dbReference type="ARBA" id="ARBA00023002"/>
    </source>
</evidence>
<protein>
    <recommendedName>
        <fullName evidence="11">Cytochrome P450 monooxygenase</fullName>
    </recommendedName>
</protein>
<name>A0A8J6HKH3_TENMO</name>
<dbReference type="Proteomes" id="UP000719412">
    <property type="component" value="Unassembled WGS sequence"/>
</dbReference>
<evidence type="ECO:0000256" key="7">
    <source>
        <dbReference type="ARBA" id="ARBA00023033"/>
    </source>
</evidence>
<dbReference type="AlphaFoldDB" id="A0A8J6HKH3"/>
<dbReference type="CDD" id="cd11054">
    <property type="entry name" value="CYP24A1-like"/>
    <property type="match status" value="1"/>
</dbReference>
<comment type="caution">
    <text evidence="9">The sequence shown here is derived from an EMBL/GenBank/DDBJ whole genome shotgun (WGS) entry which is preliminary data.</text>
</comment>
<dbReference type="GO" id="GO:0005506">
    <property type="term" value="F:iron ion binding"/>
    <property type="evidence" value="ECO:0007669"/>
    <property type="project" value="InterPro"/>
</dbReference>
<gene>
    <name evidence="9" type="ORF">GEV33_006447</name>
</gene>
<dbReference type="OrthoDB" id="3945418at2759"/>
<organism evidence="9 10">
    <name type="scientific">Tenebrio molitor</name>
    <name type="common">Yellow mealworm beetle</name>
    <dbReference type="NCBI Taxonomy" id="7067"/>
    <lineage>
        <taxon>Eukaryota</taxon>
        <taxon>Metazoa</taxon>
        <taxon>Ecdysozoa</taxon>
        <taxon>Arthropoda</taxon>
        <taxon>Hexapoda</taxon>
        <taxon>Insecta</taxon>
        <taxon>Pterygota</taxon>
        <taxon>Neoptera</taxon>
        <taxon>Endopterygota</taxon>
        <taxon>Coleoptera</taxon>
        <taxon>Polyphaga</taxon>
        <taxon>Cucujiformia</taxon>
        <taxon>Tenebrionidae</taxon>
        <taxon>Tenebrio</taxon>
    </lineage>
</organism>
<dbReference type="GO" id="GO:0020037">
    <property type="term" value="F:heme binding"/>
    <property type="evidence" value="ECO:0007669"/>
    <property type="project" value="InterPro"/>
</dbReference>
<evidence type="ECO:0008006" key="11">
    <source>
        <dbReference type="Google" id="ProtNLM"/>
    </source>
</evidence>
<keyword evidence="7 8" id="KW-0503">Monooxygenase</keyword>
<sequence>MSIVQALRVKPLHSYILTRFNRKNFANDSTKTSATAASASAGSAQAPSPSAFTITGKPNISVPPDPVKVTLQKPDMDLLVDTSTIKRQVVVDQITKAISFDNIPGPISLRIIHRIWGMLPVISTQITGGAIQYLLAVGSLLSWSGNMALFKRFFDHYGPVVRLHGPLGGDIVMVSRPEHVAAVFKNEGPYPIRSSLDSVEKYRLHYRKLRHSGPFLMFGPEWEKFRKSVEQPLPLLIARQYDKIDDTCDKFIMRIASIRNRQEEVPGTFQKEIYKWCLECMCLVTLDKRLGFLDPCGLSSTSDPGVLLDGLIKATKAIQRCEYGLHLWQFFPTPAWKSLVENCDSIDNVLSKYVHRIQALIKEKKEGDTTSKETTCLMENVLLKPGIMVEDAMTILLDMMLIGINAMTHTVAFMLYHLARNPRCQVKLYNEISRQPSKLSKDALAAMPYLQACIKETLRLKPPIPLLGRILQNDLSVYNYHIPRGTYLLMVTSLSSWREEYFEDAHKFMPERWLTPVDDMQVFASIPFGYGAKACLGKELAEMQIGVLITKILRNFKIEYLYGDINSTNKLWAAPNKKLRFRFAERV</sequence>
<keyword evidence="4 8" id="KW-0479">Metal-binding</keyword>
<dbReference type="EMBL" id="JABDTM020021692">
    <property type="protein sequence ID" value="KAH0816344.1"/>
    <property type="molecule type" value="Genomic_DNA"/>
</dbReference>
<reference evidence="9" key="1">
    <citation type="journal article" date="2020" name="J Insects Food Feed">
        <title>The yellow mealworm (Tenebrio molitor) genome: a resource for the emerging insects as food and feed industry.</title>
        <authorList>
            <person name="Eriksson T."/>
            <person name="Andere A."/>
            <person name="Kelstrup H."/>
            <person name="Emery V."/>
            <person name="Picard C."/>
        </authorList>
    </citation>
    <scope>NUCLEOTIDE SEQUENCE</scope>
    <source>
        <strain evidence="9">Stoneville</strain>
        <tissue evidence="9">Whole head</tissue>
    </source>
</reference>
<dbReference type="PANTHER" id="PTHR24279:SF120">
    <property type="entry name" value="CYTOCHROME P450"/>
    <property type="match status" value="1"/>
</dbReference>
<keyword evidence="10" id="KW-1185">Reference proteome</keyword>
<evidence type="ECO:0000313" key="9">
    <source>
        <dbReference type="EMBL" id="KAH0816344.1"/>
    </source>
</evidence>
<evidence type="ECO:0000256" key="3">
    <source>
        <dbReference type="ARBA" id="ARBA00022617"/>
    </source>
</evidence>
<evidence type="ECO:0000256" key="6">
    <source>
        <dbReference type="ARBA" id="ARBA00023004"/>
    </source>
</evidence>
<evidence type="ECO:0000256" key="4">
    <source>
        <dbReference type="ARBA" id="ARBA00022723"/>
    </source>
</evidence>
<reference evidence="9" key="2">
    <citation type="submission" date="2021-08" db="EMBL/GenBank/DDBJ databases">
        <authorList>
            <person name="Eriksson T."/>
        </authorList>
    </citation>
    <scope>NUCLEOTIDE SEQUENCE</scope>
    <source>
        <strain evidence="9">Stoneville</strain>
        <tissue evidence="9">Whole head</tissue>
    </source>
</reference>